<dbReference type="EMBL" id="ML208267">
    <property type="protein sequence ID" value="TFK74679.1"/>
    <property type="molecule type" value="Genomic_DNA"/>
</dbReference>
<name>A0ACD3B9J3_9AGAR</name>
<organism evidence="1 2">
    <name type="scientific">Pluteus cervinus</name>
    <dbReference type="NCBI Taxonomy" id="181527"/>
    <lineage>
        <taxon>Eukaryota</taxon>
        <taxon>Fungi</taxon>
        <taxon>Dikarya</taxon>
        <taxon>Basidiomycota</taxon>
        <taxon>Agaricomycotina</taxon>
        <taxon>Agaricomycetes</taxon>
        <taxon>Agaricomycetidae</taxon>
        <taxon>Agaricales</taxon>
        <taxon>Pluteineae</taxon>
        <taxon>Pluteaceae</taxon>
        <taxon>Pluteus</taxon>
    </lineage>
</organism>
<protein>
    <submittedName>
        <fullName evidence="1">Uncharacterized protein</fullName>
    </submittedName>
</protein>
<evidence type="ECO:0000313" key="1">
    <source>
        <dbReference type="EMBL" id="TFK74679.1"/>
    </source>
</evidence>
<reference evidence="1 2" key="1">
    <citation type="journal article" date="2019" name="Nat. Ecol. Evol.">
        <title>Megaphylogeny resolves global patterns of mushroom evolution.</title>
        <authorList>
            <person name="Varga T."/>
            <person name="Krizsan K."/>
            <person name="Foldi C."/>
            <person name="Dima B."/>
            <person name="Sanchez-Garcia M."/>
            <person name="Sanchez-Ramirez S."/>
            <person name="Szollosi G.J."/>
            <person name="Szarkandi J.G."/>
            <person name="Papp V."/>
            <person name="Albert L."/>
            <person name="Andreopoulos W."/>
            <person name="Angelini C."/>
            <person name="Antonin V."/>
            <person name="Barry K.W."/>
            <person name="Bougher N.L."/>
            <person name="Buchanan P."/>
            <person name="Buyck B."/>
            <person name="Bense V."/>
            <person name="Catcheside P."/>
            <person name="Chovatia M."/>
            <person name="Cooper J."/>
            <person name="Damon W."/>
            <person name="Desjardin D."/>
            <person name="Finy P."/>
            <person name="Geml J."/>
            <person name="Haridas S."/>
            <person name="Hughes K."/>
            <person name="Justo A."/>
            <person name="Karasinski D."/>
            <person name="Kautmanova I."/>
            <person name="Kiss B."/>
            <person name="Kocsube S."/>
            <person name="Kotiranta H."/>
            <person name="LaButti K.M."/>
            <person name="Lechner B.E."/>
            <person name="Liimatainen K."/>
            <person name="Lipzen A."/>
            <person name="Lukacs Z."/>
            <person name="Mihaltcheva S."/>
            <person name="Morgado L.N."/>
            <person name="Niskanen T."/>
            <person name="Noordeloos M.E."/>
            <person name="Ohm R.A."/>
            <person name="Ortiz-Santana B."/>
            <person name="Ovrebo C."/>
            <person name="Racz N."/>
            <person name="Riley R."/>
            <person name="Savchenko A."/>
            <person name="Shiryaev A."/>
            <person name="Soop K."/>
            <person name="Spirin V."/>
            <person name="Szebenyi C."/>
            <person name="Tomsovsky M."/>
            <person name="Tulloss R.E."/>
            <person name="Uehling J."/>
            <person name="Grigoriev I.V."/>
            <person name="Vagvolgyi C."/>
            <person name="Papp T."/>
            <person name="Martin F.M."/>
            <person name="Miettinen O."/>
            <person name="Hibbett D.S."/>
            <person name="Nagy L.G."/>
        </authorList>
    </citation>
    <scope>NUCLEOTIDE SEQUENCE [LARGE SCALE GENOMIC DNA]</scope>
    <source>
        <strain evidence="1 2">NL-1719</strain>
    </source>
</reference>
<evidence type="ECO:0000313" key="2">
    <source>
        <dbReference type="Proteomes" id="UP000308600"/>
    </source>
</evidence>
<gene>
    <name evidence="1" type="ORF">BDN72DRAFT_833208</name>
</gene>
<sequence>MRQPHDSAMEDILILKRDWEFYCEGCFNFQVGVHLFRVPCYLFEATFEEVIPMKRGEPVVIQGRHEPPRWKAPVPEFFDVANLSNQHLILLDGINELEFRAFLRVLCSSWRKAWSSIYHDKDQWISVLKLSTMWKFAEERKIAIQALEKMLKDPVEKLTFSARYDIPSWRDPALVELSKRREPLTLMEGEMIGLESVINLAVMREAHARGLSDTGTLPGGVPV</sequence>
<accession>A0ACD3B9J3</accession>
<dbReference type="Proteomes" id="UP000308600">
    <property type="component" value="Unassembled WGS sequence"/>
</dbReference>
<proteinExistence type="predicted"/>
<keyword evidence="2" id="KW-1185">Reference proteome</keyword>